<dbReference type="AlphaFoldDB" id="V8CCS8"/>
<dbReference type="InterPro" id="IPR012675">
    <property type="entry name" value="Beta-grasp_dom_sf"/>
</dbReference>
<dbReference type="Gene3D" id="1.20.1050.140">
    <property type="match status" value="1"/>
</dbReference>
<evidence type="ECO:0000313" key="4">
    <source>
        <dbReference type="Proteomes" id="UP000018731"/>
    </source>
</evidence>
<dbReference type="InterPro" id="IPR054018">
    <property type="entry name" value="HdrB-like_C"/>
</dbReference>
<dbReference type="eggNOG" id="COG0479">
    <property type="taxonomic scope" value="Bacteria"/>
</dbReference>
<dbReference type="Gene3D" id="3.10.20.30">
    <property type="match status" value="2"/>
</dbReference>
<organism evidence="3 4">
    <name type="scientific">Helicobacter macacae MIT 99-5501</name>
    <dbReference type="NCBI Taxonomy" id="1357400"/>
    <lineage>
        <taxon>Bacteria</taxon>
        <taxon>Pseudomonadati</taxon>
        <taxon>Campylobacterota</taxon>
        <taxon>Epsilonproteobacteria</taxon>
        <taxon>Campylobacterales</taxon>
        <taxon>Helicobacteraceae</taxon>
        <taxon>Helicobacter</taxon>
    </lineage>
</organism>
<name>V8CCS8_9HELI</name>
<dbReference type="Pfam" id="PF22196">
    <property type="entry name" value="HdrB-like_C"/>
    <property type="match status" value="1"/>
</dbReference>
<proteinExistence type="predicted"/>
<keyword evidence="4" id="KW-1185">Reference proteome</keyword>
<reference evidence="3 4" key="1">
    <citation type="journal article" date="2014" name="Genome Announc.">
        <title>Draft genome sequences of six enterohepatic helicobacter species isolated from humans and one from rhesus macaques.</title>
        <authorList>
            <person name="Shen Z."/>
            <person name="Sheh A."/>
            <person name="Young S.K."/>
            <person name="Abouelliel A."/>
            <person name="Ward D.V."/>
            <person name="Earl A.M."/>
            <person name="Fox J.G."/>
        </authorList>
    </citation>
    <scope>NUCLEOTIDE SEQUENCE [LARGE SCALE GENOMIC DNA]</scope>
    <source>
        <strain evidence="3 4">MIT 99-5501</strain>
    </source>
</reference>
<dbReference type="RefSeq" id="WP_023926909.1">
    <property type="nucleotide sequence ID" value="NZ_KI669454.1"/>
</dbReference>
<dbReference type="PATRIC" id="fig|1357400.3.peg.340"/>
<dbReference type="eggNOG" id="COG2048">
    <property type="taxonomic scope" value="Bacteria"/>
</dbReference>
<dbReference type="Gene3D" id="1.10.1060.20">
    <property type="match status" value="1"/>
</dbReference>
<comment type="caution">
    <text evidence="3">The sequence shown here is derived from an EMBL/GenBank/DDBJ whole genome shotgun (WGS) entry which is preliminary data.</text>
</comment>
<dbReference type="EMBL" id="AZJI01000001">
    <property type="protein sequence ID" value="ETD24907.1"/>
    <property type="molecule type" value="Genomic_DNA"/>
</dbReference>
<dbReference type="InterPro" id="IPR041543">
    <property type="entry name" value="DUF5644"/>
</dbReference>
<feature type="domain" description="HdrB-like C-terminal" evidence="2">
    <location>
        <begin position="475"/>
        <end position="549"/>
    </location>
</feature>
<protein>
    <submittedName>
        <fullName evidence="3">Uncharacterized protein</fullName>
    </submittedName>
</protein>
<evidence type="ECO:0000259" key="1">
    <source>
        <dbReference type="Pfam" id="PF18712"/>
    </source>
</evidence>
<accession>V8CCS8</accession>
<dbReference type="STRING" id="1357400.HMPREF2086_00241"/>
<gene>
    <name evidence="3" type="ORF">HMPREF2086_00241</name>
</gene>
<sequence length="562" mass="63328">MTKIGFLHLEIFCFDPRADYEFYFKKHKISYTHAKPSGEQISTSQTLGEILESISSTLDICVDTSVGLKINGIALLGDNISDELSYKASKEHKEILSKETSSKETLDALLERFGNEWRIEPLSTLYVKKDLTLDLQAMHSKYEEFFDKHHFITQDERKSLSKYLPLNLISTRDDDYLGDGFFLFVKWLAQKHSEHLDDLLESISDTKNGVLSYSSIQNLLYKPNPQIDRDIEWLINALLAQRKEISQTLVKNSKKDFDDTSNLAKSNASTNTMDSTKGTTYILFDGYESSSGKESSELITSCQKLCEKLEIPLANKSAQANISFAYNGGHFTRITDFDFFIKCTLENILQANARGYTLLFGDYASFCEARLALQMLAVKSKNEIKDFMANTKEKIHSMKEPIAYIGDLLKERLHTFAHSDESSALSVVSFISNTTSALESTLNETSYIERIQGVFDALNQGSKKIVLKSFIAQDFSHLAHLNEQCYLEESAKIRFAGIDEGADLLLVDSIEQFRAFDTQAKSSAKAYGRDIDSTKAVFLPSLVLLVLEEILGAESKQKSKAV</sequence>
<feature type="domain" description="DUF5644" evidence="1">
    <location>
        <begin position="136"/>
        <end position="241"/>
    </location>
</feature>
<evidence type="ECO:0000313" key="3">
    <source>
        <dbReference type="EMBL" id="ETD24907.1"/>
    </source>
</evidence>
<dbReference type="HOGENOM" id="CLU_548325_0_0_7"/>
<dbReference type="Gene3D" id="3.40.50.11810">
    <property type="match status" value="1"/>
</dbReference>
<dbReference type="Pfam" id="PF18712">
    <property type="entry name" value="DUF5644"/>
    <property type="match status" value="1"/>
</dbReference>
<dbReference type="Proteomes" id="UP000018731">
    <property type="component" value="Unassembled WGS sequence"/>
</dbReference>
<dbReference type="OrthoDB" id="5372285at2"/>
<evidence type="ECO:0000259" key="2">
    <source>
        <dbReference type="Pfam" id="PF22196"/>
    </source>
</evidence>